<dbReference type="CDD" id="cd22343">
    <property type="entry name" value="PDDEXK_lambda_exonuclease-like"/>
    <property type="match status" value="1"/>
</dbReference>
<dbReference type="InterPro" id="IPR011335">
    <property type="entry name" value="Restrct_endonuc-II-like"/>
</dbReference>
<dbReference type="InterPro" id="IPR019080">
    <property type="entry name" value="YqaJ_viral_recombinase"/>
</dbReference>
<dbReference type="OrthoDB" id="6155932at2759"/>
<dbReference type="AlphaFoldDB" id="A0A401T3W6"/>
<dbReference type="SUPFAM" id="SSF52980">
    <property type="entry name" value="Restriction endonuclease-like"/>
    <property type="match status" value="1"/>
</dbReference>
<dbReference type="Gene3D" id="3.90.320.10">
    <property type="match status" value="1"/>
</dbReference>
<accession>A0A401T3W6</accession>
<evidence type="ECO:0000313" key="3">
    <source>
        <dbReference type="EMBL" id="GCC37366.1"/>
    </source>
</evidence>
<dbReference type="PANTHER" id="PTHR46609">
    <property type="entry name" value="EXONUCLEASE, PHAGE-TYPE/RECB, C-TERMINAL DOMAIN-CONTAINING PROTEIN"/>
    <property type="match status" value="1"/>
</dbReference>
<evidence type="ECO:0000259" key="2">
    <source>
        <dbReference type="Pfam" id="PF09588"/>
    </source>
</evidence>
<keyword evidence="4" id="KW-1185">Reference proteome</keyword>
<dbReference type="InterPro" id="IPR011604">
    <property type="entry name" value="PDDEXK-like_dom_sf"/>
</dbReference>
<dbReference type="OMA" id="REFWGKT"/>
<dbReference type="GO" id="GO:0006281">
    <property type="term" value="P:DNA repair"/>
    <property type="evidence" value="ECO:0007669"/>
    <property type="project" value="UniProtKB-ARBA"/>
</dbReference>
<feature type="compositionally biased region" description="Basic and acidic residues" evidence="1">
    <location>
        <begin position="131"/>
        <end position="151"/>
    </location>
</feature>
<organism evidence="3 4">
    <name type="scientific">Chiloscyllium punctatum</name>
    <name type="common">Brownbanded bambooshark</name>
    <name type="synonym">Hemiscyllium punctatum</name>
    <dbReference type="NCBI Taxonomy" id="137246"/>
    <lineage>
        <taxon>Eukaryota</taxon>
        <taxon>Metazoa</taxon>
        <taxon>Chordata</taxon>
        <taxon>Craniata</taxon>
        <taxon>Vertebrata</taxon>
        <taxon>Chondrichthyes</taxon>
        <taxon>Elasmobranchii</taxon>
        <taxon>Galeomorphii</taxon>
        <taxon>Galeoidea</taxon>
        <taxon>Orectolobiformes</taxon>
        <taxon>Hemiscylliidae</taxon>
        <taxon>Chiloscyllium</taxon>
    </lineage>
</organism>
<dbReference type="InterPro" id="IPR051703">
    <property type="entry name" value="NF-kappa-B_Signaling_Reg"/>
</dbReference>
<proteinExistence type="predicted"/>
<evidence type="ECO:0000313" key="4">
    <source>
        <dbReference type="Proteomes" id="UP000287033"/>
    </source>
</evidence>
<dbReference type="Pfam" id="PF09588">
    <property type="entry name" value="YqaJ"/>
    <property type="match status" value="1"/>
</dbReference>
<feature type="compositionally biased region" description="Low complexity" evidence="1">
    <location>
        <begin position="31"/>
        <end position="51"/>
    </location>
</feature>
<feature type="domain" description="YqaJ viral recombinase" evidence="2">
    <location>
        <begin position="156"/>
        <end position="319"/>
    </location>
</feature>
<dbReference type="EMBL" id="BEZZ01000986">
    <property type="protein sequence ID" value="GCC37366.1"/>
    <property type="molecule type" value="Genomic_DNA"/>
</dbReference>
<protein>
    <recommendedName>
        <fullName evidence="2">YqaJ viral recombinase domain-containing protein</fullName>
    </recommendedName>
</protein>
<feature type="compositionally biased region" description="Polar residues" evidence="1">
    <location>
        <begin position="117"/>
        <end position="128"/>
    </location>
</feature>
<sequence length="374" mass="40557">MAGRPPSHRRKQGADAKPLMPQEGAVLPPTKAASPSSSGSRSQGGRAKGGSPSSAKPSNTGRSPNSTANTRNIETQRSTKSATRGAESSGNGASRSTLVIGKANSGSQALGKERPSKNQVDQKGQGSISAHPERSSKQRVEEIEKATRGQRENPAWFEQRRNRITASVAHKISHSKFANGKSTEVPRSYVKSIVGQGSTVMTPAMKWGIQNEPAAIKKYEKLKSEDIGRQVTVKSCGLFVDPGKNWLAASPDGVVVDKATGDTIGLVEVKCPYKHKNHTINKACEDKTFCLEQNKGELQLKKNHPYYTQIQCQLAVAGVDKADLAIYTDRDVAIVPVKPDKQFWKSTENKLEDFYTRAVLPELQKNNVVLANEE</sequence>
<feature type="region of interest" description="Disordered" evidence="1">
    <location>
        <begin position="1"/>
        <end position="154"/>
    </location>
</feature>
<feature type="compositionally biased region" description="Basic residues" evidence="1">
    <location>
        <begin position="1"/>
        <end position="11"/>
    </location>
</feature>
<name>A0A401T3W6_CHIPU</name>
<dbReference type="PANTHER" id="PTHR46609:SF8">
    <property type="entry name" value="YQAJ VIRAL RECOMBINASE DOMAIN-CONTAINING PROTEIN"/>
    <property type="match status" value="1"/>
</dbReference>
<comment type="caution">
    <text evidence="3">The sequence shown here is derived from an EMBL/GenBank/DDBJ whole genome shotgun (WGS) entry which is preliminary data.</text>
</comment>
<dbReference type="STRING" id="137246.A0A401T3W6"/>
<dbReference type="Proteomes" id="UP000287033">
    <property type="component" value="Unassembled WGS sequence"/>
</dbReference>
<evidence type="ECO:0000256" key="1">
    <source>
        <dbReference type="SAM" id="MobiDB-lite"/>
    </source>
</evidence>
<reference evidence="3 4" key="1">
    <citation type="journal article" date="2018" name="Nat. Ecol. Evol.">
        <title>Shark genomes provide insights into elasmobranch evolution and the origin of vertebrates.</title>
        <authorList>
            <person name="Hara Y"/>
            <person name="Yamaguchi K"/>
            <person name="Onimaru K"/>
            <person name="Kadota M"/>
            <person name="Koyanagi M"/>
            <person name="Keeley SD"/>
            <person name="Tatsumi K"/>
            <person name="Tanaka K"/>
            <person name="Motone F"/>
            <person name="Kageyama Y"/>
            <person name="Nozu R"/>
            <person name="Adachi N"/>
            <person name="Nishimura O"/>
            <person name="Nakagawa R"/>
            <person name="Tanegashima C"/>
            <person name="Kiyatake I"/>
            <person name="Matsumoto R"/>
            <person name="Murakumo K"/>
            <person name="Nishida K"/>
            <person name="Terakita A"/>
            <person name="Kuratani S"/>
            <person name="Sato K"/>
            <person name="Hyodo S Kuraku.S."/>
        </authorList>
    </citation>
    <scope>NUCLEOTIDE SEQUENCE [LARGE SCALE GENOMIC DNA]</scope>
</reference>
<gene>
    <name evidence="3" type="ORF">chiPu_0015870</name>
</gene>
<feature type="compositionally biased region" description="Polar residues" evidence="1">
    <location>
        <begin position="52"/>
        <end position="97"/>
    </location>
</feature>